<dbReference type="AlphaFoldDB" id="G4YGH5"/>
<dbReference type="SMART" id="SM00185">
    <property type="entry name" value="ARM"/>
    <property type="match status" value="6"/>
</dbReference>
<dbReference type="Gene3D" id="1.10.510.10">
    <property type="entry name" value="Transferase(Phosphotransferase) domain 1"/>
    <property type="match status" value="1"/>
</dbReference>
<protein>
    <recommendedName>
        <fullName evidence="3">Protein kinase domain-containing protein</fullName>
    </recommendedName>
</protein>
<evidence type="ECO:0008006" key="3">
    <source>
        <dbReference type="Google" id="ProtNLM"/>
    </source>
</evidence>
<dbReference type="SUPFAM" id="SSF48371">
    <property type="entry name" value="ARM repeat"/>
    <property type="match status" value="3"/>
</dbReference>
<dbReference type="SUPFAM" id="SSF56112">
    <property type="entry name" value="Protein kinase-like (PK-like)"/>
    <property type="match status" value="1"/>
</dbReference>
<dbReference type="InterPro" id="IPR011989">
    <property type="entry name" value="ARM-like"/>
</dbReference>
<reference evidence="1 2" key="1">
    <citation type="journal article" date="2006" name="Science">
        <title>Phytophthora genome sequences uncover evolutionary origins and mechanisms of pathogenesis.</title>
        <authorList>
            <person name="Tyler B.M."/>
            <person name="Tripathy S."/>
            <person name="Zhang X."/>
            <person name="Dehal P."/>
            <person name="Jiang R.H."/>
            <person name="Aerts A."/>
            <person name="Arredondo F.D."/>
            <person name="Baxter L."/>
            <person name="Bensasson D."/>
            <person name="Beynon J.L."/>
            <person name="Chapman J."/>
            <person name="Damasceno C.M."/>
            <person name="Dorrance A.E."/>
            <person name="Dou D."/>
            <person name="Dickerman A.W."/>
            <person name="Dubchak I.L."/>
            <person name="Garbelotto M."/>
            <person name="Gijzen M."/>
            <person name="Gordon S.G."/>
            <person name="Govers F."/>
            <person name="Grunwald N.J."/>
            <person name="Huang W."/>
            <person name="Ivors K.L."/>
            <person name="Jones R.W."/>
            <person name="Kamoun S."/>
            <person name="Krampis K."/>
            <person name="Lamour K.H."/>
            <person name="Lee M.K."/>
            <person name="McDonald W.H."/>
            <person name="Medina M."/>
            <person name="Meijer H.J."/>
            <person name="Nordberg E.K."/>
            <person name="Maclean D.J."/>
            <person name="Ospina-Giraldo M.D."/>
            <person name="Morris P.F."/>
            <person name="Phuntumart V."/>
            <person name="Putnam N.H."/>
            <person name="Rash S."/>
            <person name="Rose J.K."/>
            <person name="Sakihama Y."/>
            <person name="Salamov A.A."/>
            <person name="Savidor A."/>
            <person name="Scheuring C.F."/>
            <person name="Smith B.M."/>
            <person name="Sobral B.W."/>
            <person name="Terry A."/>
            <person name="Torto-Alalibo T.A."/>
            <person name="Win J."/>
            <person name="Xu Z."/>
            <person name="Zhang H."/>
            <person name="Grigoriev I.V."/>
            <person name="Rokhsar D.S."/>
            <person name="Boore J.L."/>
        </authorList>
    </citation>
    <scope>NUCLEOTIDE SEQUENCE [LARGE SCALE GENOMIC DNA]</scope>
    <source>
        <strain evidence="1 2">P6497</strain>
    </source>
</reference>
<dbReference type="InterPro" id="IPR016024">
    <property type="entry name" value="ARM-type_fold"/>
</dbReference>
<dbReference type="EMBL" id="JH159151">
    <property type="protein sequence ID" value="EGZ29088.1"/>
    <property type="molecule type" value="Genomic_DNA"/>
</dbReference>
<dbReference type="InterPro" id="IPR043379">
    <property type="entry name" value="ANKAR"/>
</dbReference>
<gene>
    <name evidence="1" type="ORF">PHYSODRAFT_294399</name>
</gene>
<keyword evidence="2" id="KW-1185">Reference proteome</keyword>
<dbReference type="InterPro" id="IPR000225">
    <property type="entry name" value="Armadillo"/>
</dbReference>
<dbReference type="RefSeq" id="XP_009516363.1">
    <property type="nucleotide sequence ID" value="XM_009518068.1"/>
</dbReference>
<accession>G4YGH5</accession>
<dbReference type="Proteomes" id="UP000002640">
    <property type="component" value="Unassembled WGS sequence"/>
</dbReference>
<dbReference type="InParanoid" id="G4YGH5"/>
<dbReference type="InterPro" id="IPR011009">
    <property type="entry name" value="Kinase-like_dom_sf"/>
</dbReference>
<name>G4YGH5_PHYSP</name>
<evidence type="ECO:0000313" key="2">
    <source>
        <dbReference type="Proteomes" id="UP000002640"/>
    </source>
</evidence>
<dbReference type="KEGG" id="psoj:PHYSODRAFT_294399"/>
<proteinExistence type="predicted"/>
<organism evidence="1 2">
    <name type="scientific">Phytophthora sojae (strain P6497)</name>
    <name type="common">Soybean stem and root rot agent</name>
    <name type="synonym">Phytophthora megasperma f. sp. glycines</name>
    <dbReference type="NCBI Taxonomy" id="1094619"/>
    <lineage>
        <taxon>Eukaryota</taxon>
        <taxon>Sar</taxon>
        <taxon>Stramenopiles</taxon>
        <taxon>Oomycota</taxon>
        <taxon>Peronosporomycetes</taxon>
        <taxon>Peronosporales</taxon>
        <taxon>Peronosporaceae</taxon>
        <taxon>Phytophthora</taxon>
    </lineage>
</organism>
<sequence length="843" mass="92268">MCMIEAAIGEPPFAFLDDASVRENLISGEIQEKPDEINADVWELVVSMTTFDPSKRVPLKHVLEKLEVLAQDEHDVQNDSTTVLPTAVKLLCMLAEDNDGIQQAIVDSGVIVKQLSSESSQERSNALVVLCGLAKHNEAVGQAIANTGAFTKFVQQLSSPTNVNNSEAVSILTKLTKSSPTIQQMVANCGVNTQVIQWIQNDESDLIFEWSGLLSHLAENNEPATQRMTGSGRIESVASTRKEQRLFLFCDGGQQCDWSAIARVPSVGIYDAVDLLREIGRNNHIYHRSIENDTTAMHFVLCLVEATDSEMANGLEILCCLCQQNENAKSVLALSGVILHLVSLLKSTTKSTIRQNATKLLGVLGDEYKAAIVSGGGIDHLVNIVWTGNDDEQSDAVCTLSSLAHDSDMVKQAIASSKTVSDLIVLLRTEATSLRLRPLRALQILLEDNIDVQKKVADSGVNRYLTEMLHNEELRETALRGLTRIVAEGAVDFFIDQLRDETNLDLINWRSLPFMPSGPLVEIGGMVRDAIVNSEAIALVVNQLQLGRSIDNNVRLLRCLAEGKDSIKQAVADRGAVQAVVTQLRFAEDVSDPSRWLGYLADDNLAFLRAMVRSGVVQAFVDFIGRTNGGYLTVWKLLELAEQSSLIMEEVVNSRAIEQLSTRVTCSDALQELNQIVADPMGIQHGILTRIMTYCINKIRNGTGVANASGAKMLPSYVRSEVQKKALVDGNALSLISYLCWSNNSYSDERLEACEIDRDEEELVYFLCLLSSGSNDSIKQVIACVGIVEVLVDKLRSGSGEQPGHASRLLYQLAQTNEPAKAEIGREVSVQHQNIGPTVLLPE</sequence>
<evidence type="ECO:0000313" key="1">
    <source>
        <dbReference type="EMBL" id="EGZ29088.1"/>
    </source>
</evidence>
<dbReference type="Gene3D" id="1.25.10.10">
    <property type="entry name" value="Leucine-rich Repeat Variant"/>
    <property type="match status" value="3"/>
</dbReference>
<dbReference type="PANTHER" id="PTHR46464:SF2">
    <property type="entry name" value="ANKYRIN AND ARMADILLO REPEAT-CONTAINING PROTEIN"/>
    <property type="match status" value="1"/>
</dbReference>
<dbReference type="GeneID" id="20641097"/>
<dbReference type="PANTHER" id="PTHR46464">
    <property type="entry name" value="ANK_REP_REGION DOMAIN-CONTAINING PROTEIN"/>
    <property type="match status" value="1"/>
</dbReference>